<dbReference type="CDD" id="cd02859">
    <property type="entry name" value="E_set_AMPKbeta_like_N"/>
    <property type="match status" value="1"/>
</dbReference>
<evidence type="ECO:0000313" key="2">
    <source>
        <dbReference type="Proteomes" id="UP000215305"/>
    </source>
</evidence>
<dbReference type="GeneID" id="38131249"/>
<dbReference type="SUPFAM" id="SSF81296">
    <property type="entry name" value="E set domains"/>
    <property type="match status" value="1"/>
</dbReference>
<name>A0A397HJ31_ASPTH</name>
<evidence type="ECO:0000313" key="1">
    <source>
        <dbReference type="EMBL" id="RHZ63095.1"/>
    </source>
</evidence>
<accession>A0A397HJ31</accession>
<dbReference type="InterPro" id="IPR013783">
    <property type="entry name" value="Ig-like_fold"/>
</dbReference>
<protein>
    <recommendedName>
        <fullName evidence="3">AMP-activated protein kinase glycogen-binding domain-containing protein</fullName>
    </recommendedName>
</protein>
<dbReference type="Proteomes" id="UP000215305">
    <property type="component" value="Unassembled WGS sequence"/>
</dbReference>
<dbReference type="OrthoDB" id="5350410at2759"/>
<organism evidence="1 2">
    <name type="scientific">Aspergillus thermomutatus</name>
    <name type="common">Neosartorya pseudofischeri</name>
    <dbReference type="NCBI Taxonomy" id="41047"/>
    <lineage>
        <taxon>Eukaryota</taxon>
        <taxon>Fungi</taxon>
        <taxon>Dikarya</taxon>
        <taxon>Ascomycota</taxon>
        <taxon>Pezizomycotina</taxon>
        <taxon>Eurotiomycetes</taxon>
        <taxon>Eurotiomycetidae</taxon>
        <taxon>Eurotiales</taxon>
        <taxon>Aspergillaceae</taxon>
        <taxon>Aspergillus</taxon>
        <taxon>Aspergillus subgen. Fumigati</taxon>
    </lineage>
</organism>
<dbReference type="EMBL" id="NKHU02000032">
    <property type="protein sequence ID" value="RHZ63095.1"/>
    <property type="molecule type" value="Genomic_DNA"/>
</dbReference>
<gene>
    <name evidence="1" type="ORF">CDV56_109275</name>
</gene>
<evidence type="ECO:0008006" key="3">
    <source>
        <dbReference type="Google" id="ProtNLM"/>
    </source>
</evidence>
<dbReference type="AlphaFoldDB" id="A0A397HJ31"/>
<reference evidence="1" key="1">
    <citation type="submission" date="2018-08" db="EMBL/GenBank/DDBJ databases">
        <title>Draft genome sequence of azole-resistant Aspergillus thermomutatus (Neosartorya pseudofischeri) strain HMR AF 39, isolated from a human nasal aspirate.</title>
        <authorList>
            <person name="Parent-Michaud M."/>
            <person name="Dufresne P.J."/>
            <person name="Fournier E."/>
            <person name="Martineau C."/>
            <person name="Moreira S."/>
            <person name="Perkins V."/>
            <person name="De Repentigny L."/>
            <person name="Dufresne S.F."/>
        </authorList>
    </citation>
    <scope>NUCLEOTIDE SEQUENCE [LARGE SCALE GENOMIC DNA]</scope>
    <source>
        <strain evidence="1">HMR AF 39</strain>
    </source>
</reference>
<dbReference type="Gene3D" id="2.60.40.10">
    <property type="entry name" value="Immunoglobulins"/>
    <property type="match status" value="1"/>
</dbReference>
<dbReference type="STRING" id="41047.A0A397HJ31"/>
<dbReference type="InterPro" id="IPR014756">
    <property type="entry name" value="Ig_E-set"/>
</dbReference>
<proteinExistence type="predicted"/>
<keyword evidence="2" id="KW-1185">Reference proteome</keyword>
<comment type="caution">
    <text evidence="1">The sequence shown here is derived from an EMBL/GenBank/DDBJ whole genome shotgun (WGS) entry which is preliminary data.</text>
</comment>
<dbReference type="RefSeq" id="XP_026617062.1">
    <property type="nucleotide sequence ID" value="XM_026762894.1"/>
</dbReference>
<feature type="non-terminal residue" evidence="1">
    <location>
        <position position="89"/>
    </location>
</feature>
<sequence length="89" mass="10188">MALTNGETVTISIRRPTETPTIYVAGTFSNPKWEPLELNAKPIEHTDADGKSTTTYLFSRDVELPEGQYQYRFREGSDGPWFHDEDVKH</sequence>
<dbReference type="VEuPathDB" id="FungiDB:CDV56_109275"/>